<dbReference type="FunFam" id="2.30.30.40:FF:000136">
    <property type="entry name" value="Rho GTPase activating protein 4"/>
    <property type="match status" value="1"/>
</dbReference>
<evidence type="ECO:0000256" key="3">
    <source>
        <dbReference type="ARBA" id="ARBA00023054"/>
    </source>
</evidence>
<accession>A0A8C2GA07</accession>
<dbReference type="Pfam" id="PF00018">
    <property type="entry name" value="SH3_1"/>
    <property type="match status" value="1"/>
</dbReference>
<dbReference type="GO" id="GO:0007165">
    <property type="term" value="P:signal transduction"/>
    <property type="evidence" value="ECO:0007669"/>
    <property type="project" value="InterPro"/>
</dbReference>
<dbReference type="SMART" id="SM00324">
    <property type="entry name" value="RhoGAP"/>
    <property type="match status" value="1"/>
</dbReference>
<dbReference type="Pfam" id="PF00620">
    <property type="entry name" value="RhoGAP"/>
    <property type="match status" value="1"/>
</dbReference>
<sequence>MSSHVKLWRDRVGTADYDTQFKEVRLQLAEQLRIFDGQVEQKTQMLQDLFDYLRRRGEIEGEYARSLDKLCDRFSSRTRKKEPSHQSVVNCWQVLLSQTRQESKDHSFLSDSYSNTLPQQLSHCADHAQRLAKRSREICTQLQDGLLKVTTELQTTLKTYYQYYTEFLSAEGKLKEAVRLEEKQKQSASKKMERQIEKRQSKVQEIQLKCTKARNDYLLNLAAANACMNKYYLHDLSTLIDCCDLGYHHSISKVFHLYLASRQWAQQNLSTGMQQLDTTVSELNQNQDRDTLMQANISAFCLPLRFQYQPYEGDQVVEVSAKCEMLGELVTRFQQLKSRLSSVTMEVEEVHKPHSITYYAALLLKNRIDYSLFYFCFCLTFSISCDFIFQKVRDHLCNSSLISKLEAKHDLLKVAIQKAESVDSNHSRTRSKRSVRHKKSYPGNQISQKLFNGDLLSYIQASGQLIPAVVESCIRFINLNGLHHEGLFRVPGSQMVVNQLKDAFMKGDDPLADEGSDMDSVAGVLKLYFRSLMKPLFPEESYEQLMECGHDETKKITQLKSIISSYPASLIIVMRYLFAFLYHVSQYSDENMMQPYNLAVCFGPSLVRGPNNGDAAELQRINSLVKSIIIQHESIFPSQNELPGPVYEKCMTLEEEDCEAVAEEGDGESEQSQIKEGVALFDYTGRSSTELSFKHGDRFILHSKASSDWWRGELNGTKGLIPTKYISVPSCGRQQTEEEQKADQSAR</sequence>
<evidence type="ECO:0000256" key="2">
    <source>
        <dbReference type="ARBA" id="ARBA00022468"/>
    </source>
</evidence>
<organism evidence="10 11">
    <name type="scientific">Cyprinus carpio</name>
    <name type="common">Common carp</name>
    <dbReference type="NCBI Taxonomy" id="7962"/>
    <lineage>
        <taxon>Eukaryota</taxon>
        <taxon>Metazoa</taxon>
        <taxon>Chordata</taxon>
        <taxon>Craniata</taxon>
        <taxon>Vertebrata</taxon>
        <taxon>Euteleostomi</taxon>
        <taxon>Actinopterygii</taxon>
        <taxon>Neopterygii</taxon>
        <taxon>Teleostei</taxon>
        <taxon>Ostariophysi</taxon>
        <taxon>Cypriniformes</taxon>
        <taxon>Cyprinidae</taxon>
        <taxon>Cyprininae</taxon>
        <taxon>Cyprinus</taxon>
    </lineage>
</organism>
<evidence type="ECO:0000259" key="7">
    <source>
        <dbReference type="PROSITE" id="PS50002"/>
    </source>
</evidence>
<proteinExistence type="predicted"/>
<dbReference type="SUPFAM" id="SSF103657">
    <property type="entry name" value="BAR/IMD domain-like"/>
    <property type="match status" value="1"/>
</dbReference>
<reference evidence="10" key="1">
    <citation type="submission" date="2025-08" db="UniProtKB">
        <authorList>
            <consortium name="Ensembl"/>
        </authorList>
    </citation>
    <scope>IDENTIFICATION</scope>
</reference>
<dbReference type="PROSITE" id="PS50238">
    <property type="entry name" value="RHOGAP"/>
    <property type="match status" value="1"/>
</dbReference>
<evidence type="ECO:0000259" key="9">
    <source>
        <dbReference type="PROSITE" id="PS51741"/>
    </source>
</evidence>
<dbReference type="Pfam" id="PF00611">
    <property type="entry name" value="FCH"/>
    <property type="match status" value="1"/>
</dbReference>
<dbReference type="InterPro" id="IPR001060">
    <property type="entry name" value="FCH_dom"/>
</dbReference>
<dbReference type="PROSITE" id="PS51741">
    <property type="entry name" value="F_BAR"/>
    <property type="match status" value="1"/>
</dbReference>
<dbReference type="PANTHER" id="PTHR14166">
    <property type="entry name" value="SLIT-ROBO RHO GTPASE ACTIVATING PROTEIN"/>
    <property type="match status" value="1"/>
</dbReference>
<dbReference type="InterPro" id="IPR036028">
    <property type="entry name" value="SH3-like_dom_sf"/>
</dbReference>
<dbReference type="Ensembl" id="ENSCCRT00020074008.1">
    <property type="protein sequence ID" value="ENSCCRP00020067281.1"/>
    <property type="gene ID" value="ENSCCRG00020031588.1"/>
</dbReference>
<dbReference type="InterPro" id="IPR000198">
    <property type="entry name" value="RhoGAP_dom"/>
</dbReference>
<feature type="domain" description="F-BAR" evidence="9">
    <location>
        <begin position="19"/>
        <end position="288"/>
    </location>
</feature>
<protein>
    <submittedName>
        <fullName evidence="10">Rho GTPase activating protein 4a</fullName>
    </submittedName>
</protein>
<evidence type="ECO:0000313" key="11">
    <source>
        <dbReference type="Proteomes" id="UP000694701"/>
    </source>
</evidence>
<dbReference type="CDD" id="cd11956">
    <property type="entry name" value="SH3_srGAP4"/>
    <property type="match status" value="1"/>
</dbReference>
<dbReference type="InterPro" id="IPR031160">
    <property type="entry name" value="F_BAR_dom"/>
</dbReference>
<evidence type="ECO:0000256" key="5">
    <source>
        <dbReference type="PROSITE-ProRule" id="PRU01077"/>
    </source>
</evidence>
<dbReference type="SUPFAM" id="SSF50044">
    <property type="entry name" value="SH3-domain"/>
    <property type="match status" value="1"/>
</dbReference>
<dbReference type="Proteomes" id="UP000694701">
    <property type="component" value="Unplaced"/>
</dbReference>
<evidence type="ECO:0000259" key="8">
    <source>
        <dbReference type="PROSITE" id="PS50238"/>
    </source>
</evidence>
<dbReference type="Gene3D" id="1.20.1270.60">
    <property type="entry name" value="Arfaptin homology (AH) domain/BAR domain"/>
    <property type="match status" value="1"/>
</dbReference>
<dbReference type="InterPro" id="IPR027267">
    <property type="entry name" value="AH/BAR_dom_sf"/>
</dbReference>
<dbReference type="SMART" id="SM00326">
    <property type="entry name" value="SH3"/>
    <property type="match status" value="1"/>
</dbReference>
<dbReference type="FunFam" id="1.10.555.10:FF:000026">
    <property type="entry name" value="Rho GTPase activating protein 4"/>
    <property type="match status" value="1"/>
</dbReference>
<feature type="domain" description="Rho-GAP" evidence="8">
    <location>
        <begin position="453"/>
        <end position="636"/>
    </location>
</feature>
<dbReference type="InterPro" id="IPR008936">
    <property type="entry name" value="Rho_GTPase_activation_prot"/>
</dbReference>
<keyword evidence="1 4" id="KW-0728">SH3 domain</keyword>
<feature type="domain" description="SH3" evidence="7">
    <location>
        <begin position="672"/>
        <end position="731"/>
    </location>
</feature>
<evidence type="ECO:0000256" key="1">
    <source>
        <dbReference type="ARBA" id="ARBA00022443"/>
    </source>
</evidence>
<dbReference type="PROSITE" id="PS50002">
    <property type="entry name" value="SH3"/>
    <property type="match status" value="1"/>
</dbReference>
<keyword evidence="2" id="KW-0343">GTPase activation</keyword>
<dbReference type="SUPFAM" id="SSF48350">
    <property type="entry name" value="GTPase activation domain, GAP"/>
    <property type="match status" value="1"/>
</dbReference>
<feature type="coiled-coil region" evidence="6">
    <location>
        <begin position="178"/>
        <end position="209"/>
    </location>
</feature>
<dbReference type="Gene3D" id="1.10.555.10">
    <property type="entry name" value="Rho GTPase activation protein"/>
    <property type="match status" value="1"/>
</dbReference>
<dbReference type="FunFam" id="1.20.1270.60:FF:000059">
    <property type="entry name" value="Rho GTPase activating protein 4b"/>
    <property type="match status" value="1"/>
</dbReference>
<dbReference type="SMART" id="SM00055">
    <property type="entry name" value="FCH"/>
    <property type="match status" value="1"/>
</dbReference>
<dbReference type="Gene3D" id="2.30.30.40">
    <property type="entry name" value="SH3 Domains"/>
    <property type="match status" value="1"/>
</dbReference>
<evidence type="ECO:0000313" key="10">
    <source>
        <dbReference type="Ensembl" id="ENSCCRP00020067281.1"/>
    </source>
</evidence>
<keyword evidence="3 5" id="KW-0175">Coiled coil</keyword>
<dbReference type="InterPro" id="IPR051627">
    <property type="entry name" value="SLIT-ROBO_RhoGAP"/>
</dbReference>
<dbReference type="CDD" id="cd07656">
    <property type="entry name" value="F-BAR_srGAP"/>
    <property type="match status" value="1"/>
</dbReference>
<dbReference type="GO" id="GO:0005096">
    <property type="term" value="F:GTPase activator activity"/>
    <property type="evidence" value="ECO:0007669"/>
    <property type="project" value="UniProtKB-KW"/>
</dbReference>
<evidence type="ECO:0000256" key="4">
    <source>
        <dbReference type="PROSITE-ProRule" id="PRU00192"/>
    </source>
</evidence>
<dbReference type="InterPro" id="IPR001452">
    <property type="entry name" value="SH3_domain"/>
</dbReference>
<evidence type="ECO:0000256" key="6">
    <source>
        <dbReference type="SAM" id="Coils"/>
    </source>
</evidence>
<dbReference type="InterPro" id="IPR035678">
    <property type="entry name" value="srGAP4_SH3"/>
</dbReference>
<dbReference type="AlphaFoldDB" id="A0A8C2GA07"/>
<name>A0A8C2GA07_CYPCA</name>